<feature type="domain" description="Major facilitator superfamily (MFS) profile" evidence="7">
    <location>
        <begin position="1"/>
        <end position="388"/>
    </location>
</feature>
<feature type="transmembrane region" description="Helical" evidence="6">
    <location>
        <begin position="162"/>
        <end position="183"/>
    </location>
</feature>
<dbReference type="InterPro" id="IPR050189">
    <property type="entry name" value="MFS_Efflux_Transporters"/>
</dbReference>
<dbReference type="EMBL" id="JAUSUL010000001">
    <property type="protein sequence ID" value="MDQ0313821.1"/>
    <property type="molecule type" value="Genomic_DNA"/>
</dbReference>
<keyword evidence="5 6" id="KW-0472">Membrane</keyword>
<name>A0AAE3VLG4_9HYPH</name>
<evidence type="ECO:0000256" key="5">
    <source>
        <dbReference type="ARBA" id="ARBA00023136"/>
    </source>
</evidence>
<keyword evidence="4 6" id="KW-1133">Transmembrane helix</keyword>
<accession>A0AAE3VLG4</accession>
<evidence type="ECO:0000256" key="6">
    <source>
        <dbReference type="SAM" id="Phobius"/>
    </source>
</evidence>
<dbReference type="GO" id="GO:0022857">
    <property type="term" value="F:transmembrane transporter activity"/>
    <property type="evidence" value="ECO:0007669"/>
    <property type="project" value="InterPro"/>
</dbReference>
<keyword evidence="2" id="KW-1003">Cell membrane</keyword>
<dbReference type="InterPro" id="IPR036259">
    <property type="entry name" value="MFS_trans_sf"/>
</dbReference>
<proteinExistence type="predicted"/>
<dbReference type="PANTHER" id="PTHR43124">
    <property type="entry name" value="PURINE EFFLUX PUMP PBUE"/>
    <property type="match status" value="1"/>
</dbReference>
<evidence type="ECO:0000256" key="4">
    <source>
        <dbReference type="ARBA" id="ARBA00022989"/>
    </source>
</evidence>
<evidence type="ECO:0000313" key="8">
    <source>
        <dbReference type="EMBL" id="MDQ0313821.1"/>
    </source>
</evidence>
<gene>
    <name evidence="8" type="ORF">J2S73_000258</name>
</gene>
<dbReference type="PROSITE" id="PS50850">
    <property type="entry name" value="MFS"/>
    <property type="match status" value="1"/>
</dbReference>
<sequence>MTPTTRLALAGFAATAIAFGPARMGFGLFLPEFRAEFDLSSTIAGLIASAGFAAFLAALPFAALLVSRTGPRLPVVSGAILATAGFLAVALAPNAMVLTIGVALAGSSAGLCWAPFNDATERVATEDARSSILSIIATGTSLGVAAAALLALAVTYDHLPWTAAWVVFALAASFTAIAAVLSVPAGVERRAARRTRLQAISELLCWPAVPLYAAALCFGATNAIYLSFAADRIVTAGGLPGLPETSAAPVIFLGYGLFGLLGLATGRVEAAIGLGWLLRAIFSAAALSMVLVALAPTLWPAVIASSGLHGAALMAVSAVFSFWSLRLFPGRGTRGFTAALVALAIGSVVGPAVSGVLADQIGSRAMFLTAAVPALLTALWPLAWPETRAGSGTGQLAAASSA</sequence>
<organism evidence="8 9">
    <name type="scientific">Amorphus orientalis</name>
    <dbReference type="NCBI Taxonomy" id="649198"/>
    <lineage>
        <taxon>Bacteria</taxon>
        <taxon>Pseudomonadati</taxon>
        <taxon>Pseudomonadota</taxon>
        <taxon>Alphaproteobacteria</taxon>
        <taxon>Hyphomicrobiales</taxon>
        <taxon>Amorphaceae</taxon>
        <taxon>Amorphus</taxon>
    </lineage>
</organism>
<protein>
    <submittedName>
        <fullName evidence="8">MFS family arabinose efflux permease</fullName>
    </submittedName>
</protein>
<dbReference type="AlphaFoldDB" id="A0AAE3VLG4"/>
<feature type="transmembrane region" description="Helical" evidence="6">
    <location>
        <begin position="43"/>
        <end position="66"/>
    </location>
</feature>
<feature type="transmembrane region" description="Helical" evidence="6">
    <location>
        <begin position="246"/>
        <end position="264"/>
    </location>
</feature>
<dbReference type="Proteomes" id="UP001229244">
    <property type="component" value="Unassembled WGS sequence"/>
</dbReference>
<evidence type="ECO:0000256" key="1">
    <source>
        <dbReference type="ARBA" id="ARBA00004651"/>
    </source>
</evidence>
<dbReference type="InterPro" id="IPR011701">
    <property type="entry name" value="MFS"/>
</dbReference>
<dbReference type="PANTHER" id="PTHR43124:SF3">
    <property type="entry name" value="CHLORAMPHENICOL EFFLUX PUMP RV0191"/>
    <property type="match status" value="1"/>
</dbReference>
<feature type="transmembrane region" description="Helical" evidence="6">
    <location>
        <begin position="365"/>
        <end position="384"/>
    </location>
</feature>
<dbReference type="GO" id="GO:0005886">
    <property type="term" value="C:plasma membrane"/>
    <property type="evidence" value="ECO:0007669"/>
    <property type="project" value="UniProtKB-SubCell"/>
</dbReference>
<evidence type="ECO:0000256" key="2">
    <source>
        <dbReference type="ARBA" id="ARBA00022475"/>
    </source>
</evidence>
<comment type="subcellular location">
    <subcellularLocation>
        <location evidence="1">Cell membrane</location>
        <topology evidence="1">Multi-pass membrane protein</topology>
    </subcellularLocation>
</comment>
<feature type="transmembrane region" description="Helical" evidence="6">
    <location>
        <begin position="301"/>
        <end position="323"/>
    </location>
</feature>
<dbReference type="InterPro" id="IPR020846">
    <property type="entry name" value="MFS_dom"/>
</dbReference>
<feature type="transmembrane region" description="Helical" evidence="6">
    <location>
        <begin position="335"/>
        <end position="353"/>
    </location>
</feature>
<dbReference type="RefSeq" id="WP_306883615.1">
    <property type="nucleotide sequence ID" value="NZ_JAUSUL010000001.1"/>
</dbReference>
<dbReference type="SUPFAM" id="SSF103473">
    <property type="entry name" value="MFS general substrate transporter"/>
    <property type="match status" value="1"/>
</dbReference>
<keyword evidence="9" id="KW-1185">Reference proteome</keyword>
<feature type="transmembrane region" description="Helical" evidence="6">
    <location>
        <begin position="276"/>
        <end position="295"/>
    </location>
</feature>
<evidence type="ECO:0000313" key="9">
    <source>
        <dbReference type="Proteomes" id="UP001229244"/>
    </source>
</evidence>
<reference evidence="8" key="1">
    <citation type="submission" date="2023-07" db="EMBL/GenBank/DDBJ databases">
        <title>Genomic Encyclopedia of Type Strains, Phase IV (KMG-IV): sequencing the most valuable type-strain genomes for metagenomic binning, comparative biology and taxonomic classification.</title>
        <authorList>
            <person name="Goeker M."/>
        </authorList>
    </citation>
    <scope>NUCLEOTIDE SEQUENCE</scope>
    <source>
        <strain evidence="8">DSM 21202</strain>
    </source>
</reference>
<feature type="transmembrane region" description="Helical" evidence="6">
    <location>
        <begin position="97"/>
        <end position="116"/>
    </location>
</feature>
<feature type="transmembrane region" description="Helical" evidence="6">
    <location>
        <begin position="132"/>
        <end position="156"/>
    </location>
</feature>
<evidence type="ECO:0000259" key="7">
    <source>
        <dbReference type="PROSITE" id="PS50850"/>
    </source>
</evidence>
<feature type="transmembrane region" description="Helical" evidence="6">
    <location>
        <begin position="203"/>
        <end position="226"/>
    </location>
</feature>
<dbReference type="Gene3D" id="1.20.1250.20">
    <property type="entry name" value="MFS general substrate transporter like domains"/>
    <property type="match status" value="2"/>
</dbReference>
<comment type="caution">
    <text evidence="8">The sequence shown here is derived from an EMBL/GenBank/DDBJ whole genome shotgun (WGS) entry which is preliminary data.</text>
</comment>
<feature type="transmembrane region" description="Helical" evidence="6">
    <location>
        <begin position="73"/>
        <end position="91"/>
    </location>
</feature>
<evidence type="ECO:0000256" key="3">
    <source>
        <dbReference type="ARBA" id="ARBA00022692"/>
    </source>
</evidence>
<keyword evidence="3 6" id="KW-0812">Transmembrane</keyword>
<dbReference type="Pfam" id="PF07690">
    <property type="entry name" value="MFS_1"/>
    <property type="match status" value="1"/>
</dbReference>